<protein>
    <submittedName>
        <fullName evidence="4">Quinone oxidoreductase</fullName>
    </submittedName>
</protein>
<keyword evidence="2" id="KW-0560">Oxidoreductase</keyword>
<dbReference type="PANTHER" id="PTHR48106:SF13">
    <property type="entry name" value="QUINONE OXIDOREDUCTASE-RELATED"/>
    <property type="match status" value="1"/>
</dbReference>
<dbReference type="GO" id="GO:0008270">
    <property type="term" value="F:zinc ion binding"/>
    <property type="evidence" value="ECO:0007669"/>
    <property type="project" value="InterPro"/>
</dbReference>
<evidence type="ECO:0000313" key="5">
    <source>
        <dbReference type="Proteomes" id="UP000315395"/>
    </source>
</evidence>
<dbReference type="SUPFAM" id="SSF50129">
    <property type="entry name" value="GroES-like"/>
    <property type="match status" value="1"/>
</dbReference>
<evidence type="ECO:0000259" key="3">
    <source>
        <dbReference type="SMART" id="SM00829"/>
    </source>
</evidence>
<keyword evidence="5" id="KW-1185">Reference proteome</keyword>
<dbReference type="OrthoDB" id="9780520at2"/>
<reference evidence="4 5" key="1">
    <citation type="submission" date="2019-07" db="EMBL/GenBank/DDBJ databases">
        <title>complete genome sequencing of Ornithinimicrobium sp. H23M54.</title>
        <authorList>
            <person name="Bae J.-W."/>
            <person name="Lee S.-Y."/>
        </authorList>
    </citation>
    <scope>NUCLEOTIDE SEQUENCE [LARGE SCALE GENOMIC DNA]</scope>
    <source>
        <strain evidence="4 5">H23M54</strain>
    </source>
</reference>
<dbReference type="EMBL" id="CP041616">
    <property type="protein sequence ID" value="QDO90156.1"/>
    <property type="molecule type" value="Genomic_DNA"/>
</dbReference>
<keyword evidence="1" id="KW-0521">NADP</keyword>
<dbReference type="PANTHER" id="PTHR48106">
    <property type="entry name" value="QUINONE OXIDOREDUCTASE PIG3-RELATED"/>
    <property type="match status" value="1"/>
</dbReference>
<evidence type="ECO:0000256" key="2">
    <source>
        <dbReference type="ARBA" id="ARBA00023002"/>
    </source>
</evidence>
<feature type="domain" description="Enoyl reductase (ER)" evidence="3">
    <location>
        <begin position="10"/>
        <end position="321"/>
    </location>
</feature>
<dbReference type="SMART" id="SM00829">
    <property type="entry name" value="PKS_ER"/>
    <property type="match status" value="1"/>
</dbReference>
<accession>A0A516GF61</accession>
<dbReference type="KEGG" id="orz:FNH13_01295"/>
<name>A0A516GF61_9MICO</name>
<dbReference type="Gene3D" id="3.40.50.720">
    <property type="entry name" value="NAD(P)-binding Rossmann-like Domain"/>
    <property type="match status" value="1"/>
</dbReference>
<dbReference type="GO" id="GO:0003960">
    <property type="term" value="F:quinone reductase (NADPH) activity"/>
    <property type="evidence" value="ECO:0007669"/>
    <property type="project" value="InterPro"/>
</dbReference>
<dbReference type="InterPro" id="IPR036291">
    <property type="entry name" value="NAD(P)-bd_dom_sf"/>
</dbReference>
<dbReference type="InterPro" id="IPR013149">
    <property type="entry name" value="ADH-like_C"/>
</dbReference>
<dbReference type="GO" id="GO:0035925">
    <property type="term" value="F:mRNA 3'-UTR AU-rich region binding"/>
    <property type="evidence" value="ECO:0007669"/>
    <property type="project" value="TreeGrafter"/>
</dbReference>
<dbReference type="InterPro" id="IPR011032">
    <property type="entry name" value="GroES-like_sf"/>
</dbReference>
<proteinExistence type="predicted"/>
<evidence type="ECO:0000313" key="4">
    <source>
        <dbReference type="EMBL" id="QDO90156.1"/>
    </source>
</evidence>
<dbReference type="Pfam" id="PF08240">
    <property type="entry name" value="ADH_N"/>
    <property type="match status" value="1"/>
</dbReference>
<dbReference type="InterPro" id="IPR002364">
    <property type="entry name" value="Quin_OxRdtase/zeta-crystal_CS"/>
</dbReference>
<sequence length="323" mass="33243">MRAMVVTEQGGPEVLQVQERETPEPGDGQVRVDVAAAGVNFVDIYQRSGTYPMDTPFVAGSEGAGTVSAVGPGVTDVAVGDLVAWAMVPGTGYMEQAVLAADRVIPVPDGVGAEQAAAVMLQGMTAHYLVESTFPAQEGQTALVHAAAGGVGLLLCQMLSAKGVRVIGTTSTPEKAELARGAGADEIIFYREQDVVTEVRRLTDGAGVDVVYDGVGKSTFDAGLDVLKPRGMMVLFGGSSGPVPPLDPQVLNAKGSLFLTRPSLAHYVADPAELRERAGAVLGQVAAGTLDVRIGGRYPLEDAAAAQTDLESGTTTGKLVLLP</sequence>
<dbReference type="FunFam" id="3.40.50.720:FF:000053">
    <property type="entry name" value="Quinone oxidoreductase 1"/>
    <property type="match status" value="1"/>
</dbReference>
<dbReference type="GO" id="GO:0005829">
    <property type="term" value="C:cytosol"/>
    <property type="evidence" value="ECO:0007669"/>
    <property type="project" value="TreeGrafter"/>
</dbReference>
<dbReference type="GO" id="GO:0070402">
    <property type="term" value="F:NADPH binding"/>
    <property type="evidence" value="ECO:0007669"/>
    <property type="project" value="TreeGrafter"/>
</dbReference>
<dbReference type="Proteomes" id="UP000315395">
    <property type="component" value="Chromosome"/>
</dbReference>
<dbReference type="SUPFAM" id="SSF51735">
    <property type="entry name" value="NAD(P)-binding Rossmann-fold domains"/>
    <property type="match status" value="1"/>
</dbReference>
<dbReference type="Gene3D" id="3.90.180.10">
    <property type="entry name" value="Medium-chain alcohol dehydrogenases, catalytic domain"/>
    <property type="match status" value="1"/>
</dbReference>
<organism evidence="4 5">
    <name type="scientific">Ornithinimicrobium ciconiae</name>
    <dbReference type="NCBI Taxonomy" id="2594265"/>
    <lineage>
        <taxon>Bacteria</taxon>
        <taxon>Bacillati</taxon>
        <taxon>Actinomycetota</taxon>
        <taxon>Actinomycetes</taxon>
        <taxon>Micrococcales</taxon>
        <taxon>Ornithinimicrobiaceae</taxon>
        <taxon>Ornithinimicrobium</taxon>
    </lineage>
</organism>
<dbReference type="Pfam" id="PF00107">
    <property type="entry name" value="ADH_zinc_N"/>
    <property type="match status" value="1"/>
</dbReference>
<dbReference type="InterPro" id="IPR020843">
    <property type="entry name" value="ER"/>
</dbReference>
<gene>
    <name evidence="4" type="ORF">FNH13_01295</name>
</gene>
<dbReference type="InterPro" id="IPR013154">
    <property type="entry name" value="ADH-like_N"/>
</dbReference>
<dbReference type="InterPro" id="IPR047618">
    <property type="entry name" value="QOR-like"/>
</dbReference>
<evidence type="ECO:0000256" key="1">
    <source>
        <dbReference type="ARBA" id="ARBA00022857"/>
    </source>
</evidence>
<dbReference type="AlphaFoldDB" id="A0A516GF61"/>
<dbReference type="CDD" id="cd05286">
    <property type="entry name" value="QOR2"/>
    <property type="match status" value="1"/>
</dbReference>
<dbReference type="PROSITE" id="PS01162">
    <property type="entry name" value="QOR_ZETA_CRYSTAL"/>
    <property type="match status" value="1"/>
</dbReference>